<dbReference type="PANTHER" id="PTHR10587">
    <property type="entry name" value="GLYCOSYL TRANSFERASE-RELATED"/>
    <property type="match status" value="1"/>
</dbReference>
<dbReference type="PANTHER" id="PTHR10587:SF133">
    <property type="entry name" value="CHITIN DEACETYLASE 1-RELATED"/>
    <property type="match status" value="1"/>
</dbReference>
<dbReference type="AlphaFoldDB" id="A0A3S3TLN0"/>
<gene>
    <name evidence="10" type="ORF">EOE18_13580</name>
</gene>
<accession>A0A3S3TLN0</accession>
<sequence length="333" mass="37772">MGLKLALLAGAMALTSTQACAQATKQPAPKVSRGQVALTFDDLPGLTLKADQAYVDGLNRDLLRGLKRHHLPAIGFVNEGKLEEGEFGQKGRIRQIANLRRWLDAGMDLGNHTFSHESPDELGGAGYIADIAKGEPVTRQLLAARGRKLQWFRYPYLETGAPLAVKRQISDWLGQHHYRIAPVTIDANDWLFAEPYDEALAQHDKARVKRLRGQYLAYTERTIAWFQQASQELFGRPIPLVMLLHATRLNADTMDDLAAILKRRGLKAVSLEQAMRDPANHTRDDYAGHDGIEWIERWSESLKRPLPWDSWQDPPKQVEQEYERNNQDRRNVK</sequence>
<evidence type="ECO:0000256" key="3">
    <source>
        <dbReference type="ARBA" id="ARBA00020071"/>
    </source>
</evidence>
<dbReference type="Proteomes" id="UP000282837">
    <property type="component" value="Unassembled WGS sequence"/>
</dbReference>
<dbReference type="SUPFAM" id="SSF88713">
    <property type="entry name" value="Glycoside hydrolase/deacetylase"/>
    <property type="match status" value="1"/>
</dbReference>
<dbReference type="CDD" id="cd10960">
    <property type="entry name" value="CE4_NodB_like_1"/>
    <property type="match status" value="1"/>
</dbReference>
<feature type="signal peptide" evidence="8">
    <location>
        <begin position="1"/>
        <end position="21"/>
    </location>
</feature>
<comment type="caution">
    <text evidence="10">The sequence shown here is derived from an EMBL/GenBank/DDBJ whole genome shotgun (WGS) entry which is preliminary data.</text>
</comment>
<organism evidence="10 11">
    <name type="scientific">Novosphingobium umbonatum</name>
    <dbReference type="NCBI Taxonomy" id="1908524"/>
    <lineage>
        <taxon>Bacteria</taxon>
        <taxon>Pseudomonadati</taxon>
        <taxon>Pseudomonadota</taxon>
        <taxon>Alphaproteobacteria</taxon>
        <taxon>Sphingomonadales</taxon>
        <taxon>Sphingomonadaceae</taxon>
        <taxon>Novosphingobium</taxon>
    </lineage>
</organism>
<proteinExistence type="inferred from homology"/>
<name>A0A3S3TLN0_9SPHN</name>
<feature type="compositionally biased region" description="Basic and acidic residues" evidence="7">
    <location>
        <begin position="316"/>
        <end position="333"/>
    </location>
</feature>
<keyword evidence="8" id="KW-0732">Signal</keyword>
<dbReference type="InterPro" id="IPR011330">
    <property type="entry name" value="Glyco_hydro/deAcase_b/a-brl"/>
</dbReference>
<feature type="region of interest" description="Disordered" evidence="7">
    <location>
        <begin position="305"/>
        <end position="333"/>
    </location>
</feature>
<dbReference type="GO" id="GO:0016810">
    <property type="term" value="F:hydrolase activity, acting on carbon-nitrogen (but not peptide) bonds"/>
    <property type="evidence" value="ECO:0007669"/>
    <property type="project" value="InterPro"/>
</dbReference>
<dbReference type="PROSITE" id="PS51257">
    <property type="entry name" value="PROKAR_LIPOPROTEIN"/>
    <property type="match status" value="1"/>
</dbReference>
<evidence type="ECO:0000256" key="5">
    <source>
        <dbReference type="ARBA" id="ARBA00022801"/>
    </source>
</evidence>
<dbReference type="OrthoDB" id="115239at2"/>
<dbReference type="GO" id="GO:0046872">
    <property type="term" value="F:metal ion binding"/>
    <property type="evidence" value="ECO:0007669"/>
    <property type="project" value="UniProtKB-KW"/>
</dbReference>
<evidence type="ECO:0000256" key="7">
    <source>
        <dbReference type="SAM" id="MobiDB-lite"/>
    </source>
</evidence>
<evidence type="ECO:0000313" key="10">
    <source>
        <dbReference type="EMBL" id="RVU03887.1"/>
    </source>
</evidence>
<reference evidence="10 11" key="1">
    <citation type="submission" date="2019-01" db="EMBL/GenBank/DDBJ databases">
        <authorList>
            <person name="Chen W.-M."/>
        </authorList>
    </citation>
    <scope>NUCLEOTIDE SEQUENCE [LARGE SCALE GENOMIC DNA]</scope>
    <source>
        <strain evidence="10 11">FSY-9</strain>
    </source>
</reference>
<keyword evidence="5" id="KW-0378">Hydrolase</keyword>
<feature type="chain" id="PRO_5018702177" description="Chitooligosaccharide deacetylase" evidence="8">
    <location>
        <begin position="22"/>
        <end position="333"/>
    </location>
</feature>
<dbReference type="Pfam" id="PF01522">
    <property type="entry name" value="Polysacc_deac_1"/>
    <property type="match status" value="1"/>
</dbReference>
<comment type="function">
    <text evidence="1">Is involved in generating a small heat-stable compound (Nod), an acylated oligomer of N-acetylglucosamine, that stimulates mitosis in various plant protoplasts.</text>
</comment>
<dbReference type="RefSeq" id="WP_127710422.1">
    <property type="nucleotide sequence ID" value="NZ_SACO01000011.1"/>
</dbReference>
<evidence type="ECO:0000256" key="1">
    <source>
        <dbReference type="ARBA" id="ARBA00003236"/>
    </source>
</evidence>
<evidence type="ECO:0000256" key="6">
    <source>
        <dbReference type="ARBA" id="ARBA00032976"/>
    </source>
</evidence>
<dbReference type="EMBL" id="SACO01000011">
    <property type="protein sequence ID" value="RVU03887.1"/>
    <property type="molecule type" value="Genomic_DNA"/>
</dbReference>
<dbReference type="InterPro" id="IPR050248">
    <property type="entry name" value="Polysacc_deacetylase_ArnD"/>
</dbReference>
<evidence type="ECO:0000256" key="4">
    <source>
        <dbReference type="ARBA" id="ARBA00022723"/>
    </source>
</evidence>
<dbReference type="Gene3D" id="3.20.20.370">
    <property type="entry name" value="Glycoside hydrolase/deacetylase"/>
    <property type="match status" value="1"/>
</dbReference>
<evidence type="ECO:0000256" key="8">
    <source>
        <dbReference type="SAM" id="SignalP"/>
    </source>
</evidence>
<dbReference type="GO" id="GO:0016020">
    <property type="term" value="C:membrane"/>
    <property type="evidence" value="ECO:0007669"/>
    <property type="project" value="TreeGrafter"/>
</dbReference>
<dbReference type="InterPro" id="IPR002509">
    <property type="entry name" value="NODB_dom"/>
</dbReference>
<comment type="similarity">
    <text evidence="2">Belongs to the polysaccharide deacetylase family.</text>
</comment>
<keyword evidence="4" id="KW-0479">Metal-binding</keyword>
<dbReference type="GO" id="GO:0005975">
    <property type="term" value="P:carbohydrate metabolic process"/>
    <property type="evidence" value="ECO:0007669"/>
    <property type="project" value="InterPro"/>
</dbReference>
<evidence type="ECO:0000259" key="9">
    <source>
        <dbReference type="Pfam" id="PF01522"/>
    </source>
</evidence>
<feature type="domain" description="NodB homology" evidence="9">
    <location>
        <begin position="31"/>
        <end position="159"/>
    </location>
</feature>
<evidence type="ECO:0000256" key="2">
    <source>
        <dbReference type="ARBA" id="ARBA00010973"/>
    </source>
</evidence>
<protein>
    <recommendedName>
        <fullName evidence="3">Chitooligosaccharide deacetylase</fullName>
    </recommendedName>
    <alternativeName>
        <fullName evidence="6">Nodulation protein B</fullName>
    </alternativeName>
</protein>
<keyword evidence="11" id="KW-1185">Reference proteome</keyword>
<evidence type="ECO:0000313" key="11">
    <source>
        <dbReference type="Proteomes" id="UP000282837"/>
    </source>
</evidence>